<reference evidence="4" key="1">
    <citation type="submission" date="2017-02" db="UniProtKB">
        <authorList>
            <consortium name="WormBaseParasite"/>
        </authorList>
    </citation>
    <scope>IDENTIFICATION</scope>
</reference>
<evidence type="ECO:0000313" key="3">
    <source>
        <dbReference type="Proteomes" id="UP000274131"/>
    </source>
</evidence>
<protein>
    <submittedName>
        <fullName evidence="4">Ovule protein</fullName>
    </submittedName>
</protein>
<evidence type="ECO:0000256" key="1">
    <source>
        <dbReference type="SAM" id="MobiDB-lite"/>
    </source>
</evidence>
<feature type="compositionally biased region" description="Basic and acidic residues" evidence="1">
    <location>
        <begin position="46"/>
        <end position="59"/>
    </location>
</feature>
<organism evidence="4">
    <name type="scientific">Enterobius vermicularis</name>
    <name type="common">Human pinworm</name>
    <dbReference type="NCBI Taxonomy" id="51028"/>
    <lineage>
        <taxon>Eukaryota</taxon>
        <taxon>Metazoa</taxon>
        <taxon>Ecdysozoa</taxon>
        <taxon>Nematoda</taxon>
        <taxon>Chromadorea</taxon>
        <taxon>Rhabditida</taxon>
        <taxon>Spirurina</taxon>
        <taxon>Oxyuridomorpha</taxon>
        <taxon>Oxyuroidea</taxon>
        <taxon>Oxyuridae</taxon>
        <taxon>Enterobius</taxon>
    </lineage>
</organism>
<feature type="region of interest" description="Disordered" evidence="1">
    <location>
        <begin position="46"/>
        <end position="76"/>
    </location>
</feature>
<reference evidence="2 3" key="2">
    <citation type="submission" date="2018-10" db="EMBL/GenBank/DDBJ databases">
        <authorList>
            <consortium name="Pathogen Informatics"/>
        </authorList>
    </citation>
    <scope>NUCLEOTIDE SEQUENCE [LARGE SCALE GENOMIC DNA]</scope>
</reference>
<name>A0A0N4VR99_ENTVE</name>
<dbReference type="EMBL" id="UXUI01016042">
    <property type="protein sequence ID" value="VDD97945.1"/>
    <property type="molecule type" value="Genomic_DNA"/>
</dbReference>
<evidence type="ECO:0000313" key="4">
    <source>
        <dbReference type="WBParaSite" id="EVEC_0001356401-mRNA-1"/>
    </source>
</evidence>
<accession>A0A0N4VR99</accession>
<gene>
    <name evidence="2" type="ORF">EVEC_LOCUS12696</name>
</gene>
<proteinExistence type="predicted"/>
<evidence type="ECO:0000313" key="2">
    <source>
        <dbReference type="EMBL" id="VDD97945.1"/>
    </source>
</evidence>
<dbReference type="Proteomes" id="UP000274131">
    <property type="component" value="Unassembled WGS sequence"/>
</dbReference>
<sequence length="76" mass="8689">MNWVNIRTDAQMDGWMGRWLKKKKKVEVCKRNVCLVGCFDTAHKSRQLDMKQQKGKAETSRGLAKKGHKKGEGEGI</sequence>
<dbReference type="WBParaSite" id="EVEC_0001356401-mRNA-1">
    <property type="protein sequence ID" value="EVEC_0001356401-mRNA-1"/>
    <property type="gene ID" value="EVEC_0001356401"/>
</dbReference>
<keyword evidence="3" id="KW-1185">Reference proteome</keyword>
<dbReference type="AlphaFoldDB" id="A0A0N4VR99"/>